<gene>
    <name evidence="1" type="ORF">OBE_02037</name>
</gene>
<accession>K1U2J2</accession>
<name>K1U2J2_9ZZZZ</name>
<dbReference type="EMBL" id="AJWZ01001323">
    <property type="protein sequence ID" value="EKC74129.1"/>
    <property type="molecule type" value="Genomic_DNA"/>
</dbReference>
<dbReference type="AlphaFoldDB" id="K1U2J2"/>
<protein>
    <submittedName>
        <fullName evidence="1">Uncharacterized protein</fullName>
    </submittedName>
</protein>
<sequence length="62" mass="7161">YAVGIVHRDIRHRREDKGRAGFNGLMWGEDYEKDKYIGYPGYIGHCCRVYLCDDSGLGGYEE</sequence>
<evidence type="ECO:0000313" key="1">
    <source>
        <dbReference type="EMBL" id="EKC74129.1"/>
    </source>
</evidence>
<feature type="non-terminal residue" evidence="1">
    <location>
        <position position="1"/>
    </location>
</feature>
<proteinExistence type="predicted"/>
<reference evidence="1" key="1">
    <citation type="journal article" date="2013" name="Environ. Microbiol.">
        <title>Microbiota from the distal guts of lean and obese adolescents exhibit partial functional redundancy besides clear differences in community structure.</title>
        <authorList>
            <person name="Ferrer M."/>
            <person name="Ruiz A."/>
            <person name="Lanza F."/>
            <person name="Haange S.B."/>
            <person name="Oberbach A."/>
            <person name="Till H."/>
            <person name="Bargiela R."/>
            <person name="Campoy C."/>
            <person name="Segura M.T."/>
            <person name="Richter M."/>
            <person name="von Bergen M."/>
            <person name="Seifert J."/>
            <person name="Suarez A."/>
        </authorList>
    </citation>
    <scope>NUCLEOTIDE SEQUENCE</scope>
</reference>
<comment type="caution">
    <text evidence="1">The sequence shown here is derived from an EMBL/GenBank/DDBJ whole genome shotgun (WGS) entry which is preliminary data.</text>
</comment>
<organism evidence="1">
    <name type="scientific">human gut metagenome</name>
    <dbReference type="NCBI Taxonomy" id="408170"/>
    <lineage>
        <taxon>unclassified sequences</taxon>
        <taxon>metagenomes</taxon>
        <taxon>organismal metagenomes</taxon>
    </lineage>
</organism>